<dbReference type="VEuPathDB" id="TriTrypDB:ADEAN_000108000"/>
<name>A0A7G2C4H0_9TRYP</name>
<dbReference type="SUPFAM" id="SSF57184">
    <property type="entry name" value="Growth factor receptor domain"/>
    <property type="match status" value="1"/>
</dbReference>
<feature type="signal peptide" evidence="3">
    <location>
        <begin position="1"/>
        <end position="23"/>
    </location>
</feature>
<keyword evidence="2" id="KW-0472">Membrane</keyword>
<organism evidence="4 5">
    <name type="scientific">Angomonas deanei</name>
    <dbReference type="NCBI Taxonomy" id="59799"/>
    <lineage>
        <taxon>Eukaryota</taxon>
        <taxon>Discoba</taxon>
        <taxon>Euglenozoa</taxon>
        <taxon>Kinetoplastea</taxon>
        <taxon>Metakinetoplastina</taxon>
        <taxon>Trypanosomatida</taxon>
        <taxon>Trypanosomatidae</taxon>
        <taxon>Strigomonadinae</taxon>
        <taxon>Angomonas</taxon>
    </lineage>
</organism>
<evidence type="ECO:0000256" key="2">
    <source>
        <dbReference type="SAM" id="Phobius"/>
    </source>
</evidence>
<evidence type="ECO:0000256" key="1">
    <source>
        <dbReference type="SAM" id="MobiDB-lite"/>
    </source>
</evidence>
<dbReference type="EMBL" id="LR877146">
    <property type="protein sequence ID" value="CAD2213637.1"/>
    <property type="molecule type" value="Genomic_DNA"/>
</dbReference>
<feature type="compositionally biased region" description="Low complexity" evidence="1">
    <location>
        <begin position="190"/>
        <end position="205"/>
    </location>
</feature>
<reference evidence="4 5" key="1">
    <citation type="submission" date="2020-08" db="EMBL/GenBank/DDBJ databases">
        <authorList>
            <person name="Newling K."/>
            <person name="Davey J."/>
            <person name="Forrester S."/>
        </authorList>
    </citation>
    <scope>NUCLEOTIDE SEQUENCE [LARGE SCALE GENOMIC DNA]</scope>
    <source>
        <strain evidence="5">Crithidia deanei Carvalho (ATCC PRA-265)</strain>
    </source>
</reference>
<feature type="compositionally biased region" description="Polar residues" evidence="1">
    <location>
        <begin position="303"/>
        <end position="324"/>
    </location>
</feature>
<dbReference type="PROSITE" id="PS51257">
    <property type="entry name" value="PROKAR_LIPOPROTEIN"/>
    <property type="match status" value="1"/>
</dbReference>
<keyword evidence="5" id="KW-1185">Reference proteome</keyword>
<feature type="transmembrane region" description="Helical" evidence="2">
    <location>
        <begin position="217"/>
        <end position="243"/>
    </location>
</feature>
<keyword evidence="2" id="KW-0812">Transmembrane</keyword>
<evidence type="ECO:0000313" key="5">
    <source>
        <dbReference type="Proteomes" id="UP000515908"/>
    </source>
</evidence>
<evidence type="ECO:0000313" key="4">
    <source>
        <dbReference type="EMBL" id="CAD2213637.1"/>
    </source>
</evidence>
<proteinExistence type="predicted"/>
<accession>A0A7G2C4H0</accession>
<feature type="region of interest" description="Disordered" evidence="1">
    <location>
        <begin position="302"/>
        <end position="324"/>
    </location>
</feature>
<keyword evidence="3" id="KW-0732">Signal</keyword>
<evidence type="ECO:0000256" key="3">
    <source>
        <dbReference type="SAM" id="SignalP"/>
    </source>
</evidence>
<feature type="region of interest" description="Disordered" evidence="1">
    <location>
        <begin position="252"/>
        <end position="273"/>
    </location>
</feature>
<keyword evidence="2" id="KW-1133">Transmembrane helix</keyword>
<feature type="compositionally biased region" description="Basic and acidic residues" evidence="1">
    <location>
        <begin position="178"/>
        <end position="188"/>
    </location>
</feature>
<protein>
    <submittedName>
        <fullName evidence="4">Uncharacterized protein</fullName>
    </submittedName>
</protein>
<feature type="chain" id="PRO_5028969579" evidence="3">
    <location>
        <begin position="24"/>
        <end position="346"/>
    </location>
</feature>
<dbReference type="Proteomes" id="UP000515908">
    <property type="component" value="Chromosome 02"/>
</dbReference>
<sequence>MYLKPCFLRVAILLAVLTVGCKGAITELCLTSKEFTLEFCLETFECPDSSYSVARTDNSMIPCTCNKADGQSVEVQVNPAKTPHCKRFLLNGVTMMCQQYDVSPHIGQCYECEAGYIVYPSTKLGTTHFGTTCAMCGDGCSACSEIPSNCTACLDGYTLSASNTCILNAPDVSASSDSEGHSGSKGHSDSGGSPSSAGGDSPGTSVTDDSEKKGIPWWVWVIVGVGAALIVGVVVFVVVYCVCCKKKKDRNVTTPSEVQPTAPVPSRKQKVTPPTDHEVVAVYINPLQSQQDAVAATRMFPTNPESTTVEDNTDTDTYSHAGSVTSEIPGYRMSRRSSKVTWVLDE</sequence>
<dbReference type="InterPro" id="IPR009030">
    <property type="entry name" value="Growth_fac_rcpt_cys_sf"/>
</dbReference>
<gene>
    <name evidence="4" type="ORF">ADEAN_000108000</name>
</gene>
<dbReference type="AlphaFoldDB" id="A0A7G2C4H0"/>
<feature type="region of interest" description="Disordered" evidence="1">
    <location>
        <begin position="176"/>
        <end position="210"/>
    </location>
</feature>